<keyword evidence="3" id="KW-1185">Reference proteome</keyword>
<proteinExistence type="predicted"/>
<gene>
    <name evidence="2" type="ORF">V6R90_04710</name>
</gene>
<accession>A0ABV1NVP1</accession>
<name>A0ABV1NVP1_9ACTN</name>
<keyword evidence="1" id="KW-0812">Transmembrane</keyword>
<feature type="transmembrane region" description="Helical" evidence="1">
    <location>
        <begin position="165"/>
        <end position="183"/>
    </location>
</feature>
<sequence>MSVAVALAGAGALLLPLARAGPLLVDVGTTVSPGLGPLLGEPVVRAALAATWVAAAAVATTAALRAGQRQVAADVLVLGLLGAVVPPLAAFALWFGGWHGLRHCARLLLDDQRCASWVAAGDPARAVRVLAGRAAWPTLAATAVLAALLAGSVRAADPSRALATTLLLLLALTVPHMLVVLWSDHRARHPGRLSRSAR</sequence>
<dbReference type="EMBL" id="JBEGDP010000003">
    <property type="protein sequence ID" value="MEQ7846571.1"/>
    <property type="molecule type" value="Genomic_DNA"/>
</dbReference>
<keyword evidence="1" id="KW-0472">Membrane</keyword>
<evidence type="ECO:0000313" key="3">
    <source>
        <dbReference type="Proteomes" id="UP001482520"/>
    </source>
</evidence>
<dbReference type="Proteomes" id="UP001482520">
    <property type="component" value="Unassembled WGS sequence"/>
</dbReference>
<dbReference type="InterPro" id="IPR022270">
    <property type="entry name" value="Blh_diox"/>
</dbReference>
<reference evidence="2 3" key="1">
    <citation type="submission" date="2024-02" db="EMBL/GenBank/DDBJ databases">
        <title>Full genome sequence of Nocardioides kribbensis.</title>
        <authorList>
            <person name="Poletto B.L."/>
            <person name="Silva G."/>
            <person name="Galante D."/>
            <person name="Campos K.R."/>
            <person name="Santos M.B.N."/>
            <person name="Sacchi C.T."/>
        </authorList>
    </citation>
    <scope>NUCLEOTIDE SEQUENCE [LARGE SCALE GENOMIC DNA]</scope>
    <source>
        <strain evidence="2 3">O4R</strain>
    </source>
</reference>
<feature type="transmembrane region" description="Helical" evidence="1">
    <location>
        <begin position="44"/>
        <end position="64"/>
    </location>
</feature>
<protein>
    <submittedName>
        <fullName evidence="2">Brp/Blh family beta-carotene 15,15'-dioxygenase</fullName>
    </submittedName>
</protein>
<evidence type="ECO:0000313" key="2">
    <source>
        <dbReference type="EMBL" id="MEQ7846571.1"/>
    </source>
</evidence>
<feature type="transmembrane region" description="Helical" evidence="1">
    <location>
        <begin position="71"/>
        <end position="95"/>
    </location>
</feature>
<keyword evidence="1" id="KW-1133">Transmembrane helix</keyword>
<evidence type="ECO:0000256" key="1">
    <source>
        <dbReference type="SAM" id="Phobius"/>
    </source>
</evidence>
<comment type="caution">
    <text evidence="2">The sequence shown here is derived from an EMBL/GenBank/DDBJ whole genome shotgun (WGS) entry which is preliminary data.</text>
</comment>
<dbReference type="Pfam" id="PF15461">
    <property type="entry name" value="BCD"/>
    <property type="match status" value="1"/>
</dbReference>
<dbReference type="RefSeq" id="WP_349803934.1">
    <property type="nucleotide sequence ID" value="NZ_JBEGDP010000003.1"/>
</dbReference>
<organism evidence="2 3">
    <name type="scientific">Nocardioides kribbensis</name>
    <dbReference type="NCBI Taxonomy" id="305517"/>
    <lineage>
        <taxon>Bacteria</taxon>
        <taxon>Bacillati</taxon>
        <taxon>Actinomycetota</taxon>
        <taxon>Actinomycetes</taxon>
        <taxon>Propionibacteriales</taxon>
        <taxon>Nocardioidaceae</taxon>
        <taxon>Nocardioides</taxon>
    </lineage>
</organism>